<name>A0A150GAF6_GONPE</name>
<reference evidence="13" key="1">
    <citation type="journal article" date="2016" name="Nat. Commun.">
        <title>The Gonium pectorale genome demonstrates co-option of cell cycle regulation during the evolution of multicellularity.</title>
        <authorList>
            <person name="Hanschen E.R."/>
            <person name="Marriage T.N."/>
            <person name="Ferris P.J."/>
            <person name="Hamaji T."/>
            <person name="Toyoda A."/>
            <person name="Fujiyama A."/>
            <person name="Neme R."/>
            <person name="Noguchi H."/>
            <person name="Minakuchi Y."/>
            <person name="Suzuki M."/>
            <person name="Kawai-Toyooka H."/>
            <person name="Smith D.R."/>
            <person name="Sparks H."/>
            <person name="Anderson J."/>
            <person name="Bakaric R."/>
            <person name="Luria V."/>
            <person name="Karger A."/>
            <person name="Kirschner M.W."/>
            <person name="Durand P.M."/>
            <person name="Michod R.E."/>
            <person name="Nozaki H."/>
            <person name="Olson B.J."/>
        </authorList>
    </citation>
    <scope>NUCLEOTIDE SEQUENCE [LARGE SCALE GENOMIC DNA]</scope>
    <source>
        <strain evidence="13">NIES-2863</strain>
    </source>
</reference>
<keyword evidence="4 10" id="KW-0645">Protease</keyword>
<dbReference type="Gene3D" id="1.20.1540.10">
    <property type="entry name" value="Rhomboid-like"/>
    <property type="match status" value="1"/>
</dbReference>
<evidence type="ECO:0000256" key="7">
    <source>
        <dbReference type="ARBA" id="ARBA00022825"/>
    </source>
</evidence>
<comment type="catalytic activity">
    <reaction evidence="1 10">
        <text>Cleaves type-1 transmembrane domains using a catalytic dyad composed of serine and histidine that are contributed by different transmembrane domains.</text>
        <dbReference type="EC" id="3.4.21.105"/>
    </reaction>
</comment>
<evidence type="ECO:0000313" key="12">
    <source>
        <dbReference type="EMBL" id="KXZ46819.1"/>
    </source>
</evidence>
<comment type="caution">
    <text evidence="12">The sequence shown here is derived from an EMBL/GenBank/DDBJ whole genome shotgun (WGS) entry which is preliminary data.</text>
</comment>
<dbReference type="STRING" id="33097.A0A150GAF6"/>
<keyword evidence="13" id="KW-1185">Reference proteome</keyword>
<feature type="transmembrane region" description="Helical" evidence="10">
    <location>
        <begin position="187"/>
        <end position="203"/>
    </location>
</feature>
<protein>
    <recommendedName>
        <fullName evidence="10">RHOMBOID-like protein</fullName>
        <ecNumber evidence="10">3.4.21.105</ecNumber>
    </recommendedName>
</protein>
<dbReference type="PANTHER" id="PTHR22936:SF69">
    <property type="entry name" value="RHOMBOID-LIKE PROTEIN"/>
    <property type="match status" value="1"/>
</dbReference>
<evidence type="ECO:0000256" key="6">
    <source>
        <dbReference type="ARBA" id="ARBA00022801"/>
    </source>
</evidence>
<dbReference type="InterPro" id="IPR002610">
    <property type="entry name" value="Peptidase_S54_rhomboid-like"/>
</dbReference>
<feature type="domain" description="Peptidase S54 rhomboid" evidence="11">
    <location>
        <begin position="65"/>
        <end position="195"/>
    </location>
</feature>
<keyword evidence="9 10" id="KW-0472">Membrane</keyword>
<evidence type="ECO:0000256" key="9">
    <source>
        <dbReference type="ARBA" id="ARBA00023136"/>
    </source>
</evidence>
<evidence type="ECO:0000256" key="2">
    <source>
        <dbReference type="ARBA" id="ARBA00004141"/>
    </source>
</evidence>
<organism evidence="12 13">
    <name type="scientific">Gonium pectorale</name>
    <name type="common">Green alga</name>
    <dbReference type="NCBI Taxonomy" id="33097"/>
    <lineage>
        <taxon>Eukaryota</taxon>
        <taxon>Viridiplantae</taxon>
        <taxon>Chlorophyta</taxon>
        <taxon>core chlorophytes</taxon>
        <taxon>Chlorophyceae</taxon>
        <taxon>CS clade</taxon>
        <taxon>Chlamydomonadales</taxon>
        <taxon>Volvocaceae</taxon>
        <taxon>Gonium</taxon>
    </lineage>
</organism>
<dbReference type="Proteomes" id="UP000075714">
    <property type="component" value="Unassembled WGS sequence"/>
</dbReference>
<accession>A0A150GAF6</accession>
<dbReference type="EC" id="3.4.21.105" evidence="10"/>
<keyword evidence="6 10" id="KW-0378">Hydrolase</keyword>
<keyword evidence="7 10" id="KW-0720">Serine protease</keyword>
<dbReference type="GO" id="GO:0004252">
    <property type="term" value="F:serine-type endopeptidase activity"/>
    <property type="evidence" value="ECO:0007669"/>
    <property type="project" value="InterPro"/>
</dbReference>
<dbReference type="AlphaFoldDB" id="A0A150GAF6"/>
<feature type="transmembrane region" description="Helical" evidence="10">
    <location>
        <begin position="162"/>
        <end position="181"/>
    </location>
</feature>
<evidence type="ECO:0000256" key="8">
    <source>
        <dbReference type="ARBA" id="ARBA00022989"/>
    </source>
</evidence>
<feature type="transmembrane region" description="Helical" evidence="10">
    <location>
        <begin position="131"/>
        <end position="150"/>
    </location>
</feature>
<dbReference type="GO" id="GO:0016020">
    <property type="term" value="C:membrane"/>
    <property type="evidence" value="ECO:0007669"/>
    <property type="project" value="UniProtKB-SubCell"/>
</dbReference>
<sequence length="334" mass="35535">MRQRLRIFAFMYNLLSVAELVYFIVGLYLIDWELADLEHNPLLGPGPEGILKMGGTHTARVIERRQYWRLVTSLFFNAGAIHLMANLGMVWTFGHFLVRELSPYTVAFIFLASGLGGVLVSANVGSENMTAAASIPAFGLAGAAAVMLVLRWRRYACHAASAALVCFIVGCNAFIGATPFVDNSGNTAGLVFGGTLCVSALLVRRKAASSRPREVLLHAGAALLVVAVLAAIIGGLVGLQLDAPVGGCCNQWVCTRSPWWDCDASRIWPTSCAYTTFLNSTSMLTCPRGQQVTIGVVNRTDIGPVLIQQWCDAYCSASGVPVTGGSGSGNSGLQ</sequence>
<feature type="transmembrane region" description="Helical" evidence="10">
    <location>
        <begin position="74"/>
        <end position="98"/>
    </location>
</feature>
<dbReference type="EMBL" id="LSYV01000041">
    <property type="protein sequence ID" value="KXZ46819.1"/>
    <property type="molecule type" value="Genomic_DNA"/>
</dbReference>
<feature type="transmembrane region" description="Helical" evidence="10">
    <location>
        <begin position="105"/>
        <end position="125"/>
    </location>
</feature>
<comment type="subcellular location">
    <subcellularLocation>
        <location evidence="2 10">Membrane</location>
        <topology evidence="2 10">Multi-pass membrane protein</topology>
    </subcellularLocation>
</comment>
<dbReference type="Pfam" id="PF01694">
    <property type="entry name" value="Rhomboid"/>
    <property type="match status" value="1"/>
</dbReference>
<dbReference type="OrthoDB" id="418595at2759"/>
<evidence type="ECO:0000256" key="10">
    <source>
        <dbReference type="RuleBase" id="RU362115"/>
    </source>
</evidence>
<evidence type="ECO:0000256" key="4">
    <source>
        <dbReference type="ARBA" id="ARBA00022670"/>
    </source>
</evidence>
<dbReference type="SUPFAM" id="SSF144091">
    <property type="entry name" value="Rhomboid-like"/>
    <property type="match status" value="1"/>
</dbReference>
<dbReference type="GO" id="GO:0006508">
    <property type="term" value="P:proteolysis"/>
    <property type="evidence" value="ECO:0007669"/>
    <property type="project" value="UniProtKB-KW"/>
</dbReference>
<feature type="transmembrane region" description="Helical" evidence="10">
    <location>
        <begin position="7"/>
        <end position="30"/>
    </location>
</feature>
<evidence type="ECO:0000259" key="11">
    <source>
        <dbReference type="Pfam" id="PF01694"/>
    </source>
</evidence>
<evidence type="ECO:0000256" key="1">
    <source>
        <dbReference type="ARBA" id="ARBA00000156"/>
    </source>
</evidence>
<dbReference type="InterPro" id="IPR022764">
    <property type="entry name" value="Peptidase_S54_rhomboid_dom"/>
</dbReference>
<evidence type="ECO:0000256" key="5">
    <source>
        <dbReference type="ARBA" id="ARBA00022692"/>
    </source>
</evidence>
<comment type="similarity">
    <text evidence="3 10">Belongs to the peptidase S54 family.</text>
</comment>
<evidence type="ECO:0000313" key="13">
    <source>
        <dbReference type="Proteomes" id="UP000075714"/>
    </source>
</evidence>
<keyword evidence="8 10" id="KW-1133">Transmembrane helix</keyword>
<evidence type="ECO:0000256" key="3">
    <source>
        <dbReference type="ARBA" id="ARBA00009045"/>
    </source>
</evidence>
<dbReference type="InterPro" id="IPR035952">
    <property type="entry name" value="Rhomboid-like_sf"/>
</dbReference>
<keyword evidence="5 10" id="KW-0812">Transmembrane</keyword>
<feature type="transmembrane region" description="Helical" evidence="10">
    <location>
        <begin position="215"/>
        <end position="239"/>
    </location>
</feature>
<comment type="function">
    <text evidence="10">Serine protease involved in intramembrane proteolysis.</text>
</comment>
<proteinExistence type="inferred from homology"/>
<dbReference type="PANTHER" id="PTHR22936">
    <property type="entry name" value="RHOMBOID-RELATED"/>
    <property type="match status" value="1"/>
</dbReference>
<gene>
    <name evidence="12" type="ORF">GPECTOR_40g553</name>
</gene>